<keyword evidence="8" id="KW-1185">Reference proteome</keyword>
<protein>
    <recommendedName>
        <fullName evidence="3">beta-N-acetylhexosaminidase</fullName>
        <ecNumber evidence="3">3.2.1.52</ecNumber>
    </recommendedName>
</protein>
<keyword evidence="5" id="KW-0326">Glycosidase</keyword>
<dbReference type="InterPro" id="IPR019800">
    <property type="entry name" value="Glyco_hydro_3_AS"/>
</dbReference>
<evidence type="ECO:0000313" key="8">
    <source>
        <dbReference type="Proteomes" id="UP000642809"/>
    </source>
</evidence>
<dbReference type="InterPro" id="IPR036962">
    <property type="entry name" value="Glyco_hydro_3_N_sf"/>
</dbReference>
<dbReference type="EC" id="3.2.1.52" evidence="3"/>
<reference evidence="7" key="2">
    <citation type="submission" date="2020-09" db="EMBL/GenBank/DDBJ databases">
        <authorList>
            <person name="Sun Q."/>
            <person name="Kim S."/>
        </authorList>
    </citation>
    <scope>NUCLEOTIDE SEQUENCE</scope>
    <source>
        <strain evidence="7">KCTC 23224</strain>
    </source>
</reference>
<dbReference type="GO" id="GO:0004563">
    <property type="term" value="F:beta-N-acetylhexosaminidase activity"/>
    <property type="evidence" value="ECO:0007669"/>
    <property type="project" value="UniProtKB-EC"/>
</dbReference>
<dbReference type="PROSITE" id="PS00775">
    <property type="entry name" value="GLYCOSYL_HYDROL_F3"/>
    <property type="match status" value="1"/>
</dbReference>
<keyword evidence="4" id="KW-0378">Hydrolase</keyword>
<dbReference type="InterPro" id="IPR050226">
    <property type="entry name" value="NagZ_Beta-hexosaminidase"/>
</dbReference>
<sequence>MNLREKIGQLFTPAAYIHDTEENIQAMENLIHRYGIGGITFFHSRHSAAANFEQRQEKLSYEHTLEKLVALINRYQSVSKTPLLISIDAEFGLAMRIEDTPHYPFAIAMGALPIEKVNEVEAYGERIGRDLKAAGIHLNFAPVADINTNPKNPVIGYRSFGPDREKVSAFALATYQGMKKAGIAACYKHFPGHGDTAVDSHLGLPIIHKSKEALIKEELYPFAQGIASGIEMIMVGHLAVPALTNALHTPATISKEIITGLLREEMGFDGIVVSDALNMKAVAGMFEQPGQLELEAFHAGNDLLCFSEHIAEGIEAIAAEGDVEQIERSFQRIQQLKASLGLKKDKLTPVPTFNFEEIDSFNQGLARAYTHMIHQGADLGTIQPSIGLSLGKPRKNVFTSDAGFPVLESFDALIPLLSPGVSIAVALFVPSAKPVNNFGLDLHELEKLGKLGQEYLLDLYLFGNPLCLPLIPTWENFRSITVAYHDFEVNQRVVLERMKG</sequence>
<evidence type="ECO:0000256" key="3">
    <source>
        <dbReference type="ARBA" id="ARBA00012663"/>
    </source>
</evidence>
<comment type="similarity">
    <text evidence="2">Belongs to the glycosyl hydrolase 3 family.</text>
</comment>
<proteinExistence type="inferred from homology"/>
<dbReference type="GO" id="GO:0009254">
    <property type="term" value="P:peptidoglycan turnover"/>
    <property type="evidence" value="ECO:0007669"/>
    <property type="project" value="TreeGrafter"/>
</dbReference>
<dbReference type="Gene3D" id="3.20.20.300">
    <property type="entry name" value="Glycoside hydrolase, family 3, N-terminal domain"/>
    <property type="match status" value="1"/>
</dbReference>
<evidence type="ECO:0000256" key="1">
    <source>
        <dbReference type="ARBA" id="ARBA00001231"/>
    </source>
</evidence>
<dbReference type="Pfam" id="PF00933">
    <property type="entry name" value="Glyco_hydro_3"/>
    <property type="match status" value="1"/>
</dbReference>
<reference evidence="7" key="1">
    <citation type="journal article" date="2014" name="Int. J. Syst. Evol. Microbiol.">
        <title>Complete genome sequence of Corynebacterium casei LMG S-19264T (=DSM 44701T), isolated from a smear-ripened cheese.</title>
        <authorList>
            <consortium name="US DOE Joint Genome Institute (JGI-PGF)"/>
            <person name="Walter F."/>
            <person name="Albersmeier A."/>
            <person name="Kalinowski J."/>
            <person name="Ruckert C."/>
        </authorList>
    </citation>
    <scope>NUCLEOTIDE SEQUENCE</scope>
    <source>
        <strain evidence="7">KCTC 23224</strain>
    </source>
</reference>
<dbReference type="RefSeq" id="WP_189578792.1">
    <property type="nucleotide sequence ID" value="NZ_BMYF01000002.1"/>
</dbReference>
<gene>
    <name evidence="7" type="ORF">GCM10008106_04160</name>
</gene>
<evidence type="ECO:0000256" key="5">
    <source>
        <dbReference type="ARBA" id="ARBA00023295"/>
    </source>
</evidence>
<organism evidence="7 8">
    <name type="scientific">Mongoliitalea lutea</name>
    <dbReference type="NCBI Taxonomy" id="849756"/>
    <lineage>
        <taxon>Bacteria</taxon>
        <taxon>Pseudomonadati</taxon>
        <taxon>Bacteroidota</taxon>
        <taxon>Cytophagia</taxon>
        <taxon>Cytophagales</taxon>
        <taxon>Cyclobacteriaceae</taxon>
        <taxon>Mongoliitalea</taxon>
    </lineage>
</organism>
<dbReference type="PANTHER" id="PTHR30480:SF13">
    <property type="entry name" value="BETA-HEXOSAMINIDASE"/>
    <property type="match status" value="1"/>
</dbReference>
<evidence type="ECO:0000256" key="2">
    <source>
        <dbReference type="ARBA" id="ARBA00005336"/>
    </source>
</evidence>
<dbReference type="PANTHER" id="PTHR30480">
    <property type="entry name" value="BETA-HEXOSAMINIDASE-RELATED"/>
    <property type="match status" value="1"/>
</dbReference>
<comment type="catalytic activity">
    <reaction evidence="1">
        <text>Hydrolysis of terminal non-reducing N-acetyl-D-hexosamine residues in N-acetyl-beta-D-hexosaminides.</text>
        <dbReference type="EC" id="3.2.1.52"/>
    </reaction>
</comment>
<feature type="domain" description="Glycoside hydrolase family 3 N-terminal" evidence="6">
    <location>
        <begin position="3"/>
        <end position="335"/>
    </location>
</feature>
<comment type="caution">
    <text evidence="7">The sequence shown here is derived from an EMBL/GenBank/DDBJ whole genome shotgun (WGS) entry which is preliminary data.</text>
</comment>
<dbReference type="SUPFAM" id="SSF51445">
    <property type="entry name" value="(Trans)glycosidases"/>
    <property type="match status" value="1"/>
</dbReference>
<dbReference type="GO" id="GO:0005975">
    <property type="term" value="P:carbohydrate metabolic process"/>
    <property type="evidence" value="ECO:0007669"/>
    <property type="project" value="InterPro"/>
</dbReference>
<evidence type="ECO:0000259" key="6">
    <source>
        <dbReference type="Pfam" id="PF00933"/>
    </source>
</evidence>
<dbReference type="EMBL" id="BMYF01000002">
    <property type="protein sequence ID" value="GHB26626.1"/>
    <property type="molecule type" value="Genomic_DNA"/>
</dbReference>
<dbReference type="InterPro" id="IPR017853">
    <property type="entry name" value="GH"/>
</dbReference>
<dbReference type="Proteomes" id="UP000642809">
    <property type="component" value="Unassembled WGS sequence"/>
</dbReference>
<dbReference type="AlphaFoldDB" id="A0A8J3CVC4"/>
<dbReference type="InterPro" id="IPR001764">
    <property type="entry name" value="Glyco_hydro_3_N"/>
</dbReference>
<evidence type="ECO:0000313" key="7">
    <source>
        <dbReference type="EMBL" id="GHB26626.1"/>
    </source>
</evidence>
<name>A0A8J3CVC4_9BACT</name>
<evidence type="ECO:0000256" key="4">
    <source>
        <dbReference type="ARBA" id="ARBA00022801"/>
    </source>
</evidence>
<accession>A0A8J3CVC4</accession>